<sequence length="168" mass="19331">MRRIEKDHTGFTLIELLVSISISALVMLSLVYIINYSTRNYRNASAEVSLQTEAQMMLNQMSDLIIEAYNVKYDPSGILTLYHEDYKYLIILDSLNQQLNFEKYYIGGDKIGNTELLGRYVTSFQVTDTGDDDDNSQIKISLSLKNGRNMYEIKDQLITLRNQIKPVP</sequence>
<keyword evidence="1" id="KW-0812">Transmembrane</keyword>
<dbReference type="EMBL" id="RJVG01000002">
    <property type="protein sequence ID" value="ROR30643.1"/>
    <property type="molecule type" value="Genomic_DNA"/>
</dbReference>
<dbReference type="PROSITE" id="PS00409">
    <property type="entry name" value="PROKAR_NTER_METHYL"/>
    <property type="match status" value="1"/>
</dbReference>
<dbReference type="RefSeq" id="WP_170164250.1">
    <property type="nucleotide sequence ID" value="NZ_RJVG01000002.1"/>
</dbReference>
<evidence type="ECO:0000313" key="2">
    <source>
        <dbReference type="EMBL" id="ROR30643.1"/>
    </source>
</evidence>
<dbReference type="AlphaFoldDB" id="A0A3N1XVK3"/>
<protein>
    <submittedName>
        <fullName evidence="2">Prepilin-type N-terminal cleavage/methylation domain-containing protein</fullName>
    </submittedName>
</protein>
<dbReference type="NCBIfam" id="TIGR02532">
    <property type="entry name" value="IV_pilin_GFxxxE"/>
    <property type="match status" value="1"/>
</dbReference>
<name>A0A3N1XVK3_9FIRM</name>
<dbReference type="InterPro" id="IPR012902">
    <property type="entry name" value="N_methyl_site"/>
</dbReference>
<feature type="transmembrane region" description="Helical" evidence="1">
    <location>
        <begin position="12"/>
        <end position="34"/>
    </location>
</feature>
<gene>
    <name evidence="2" type="ORF">EDD66_102297</name>
</gene>
<dbReference type="Proteomes" id="UP000273083">
    <property type="component" value="Unassembled WGS sequence"/>
</dbReference>
<keyword evidence="1" id="KW-1133">Transmembrane helix</keyword>
<comment type="caution">
    <text evidence="2">The sequence shown here is derived from an EMBL/GenBank/DDBJ whole genome shotgun (WGS) entry which is preliminary data.</text>
</comment>
<evidence type="ECO:0000313" key="3">
    <source>
        <dbReference type="Proteomes" id="UP000273083"/>
    </source>
</evidence>
<evidence type="ECO:0000256" key="1">
    <source>
        <dbReference type="SAM" id="Phobius"/>
    </source>
</evidence>
<organism evidence="2 3">
    <name type="scientific">Mobilisporobacter senegalensis</name>
    <dbReference type="NCBI Taxonomy" id="1329262"/>
    <lineage>
        <taxon>Bacteria</taxon>
        <taxon>Bacillati</taxon>
        <taxon>Bacillota</taxon>
        <taxon>Clostridia</taxon>
        <taxon>Lachnospirales</taxon>
        <taxon>Lachnospiraceae</taxon>
        <taxon>Mobilisporobacter</taxon>
    </lineage>
</organism>
<proteinExistence type="predicted"/>
<accession>A0A3N1XVK3</accession>
<keyword evidence="1" id="KW-0472">Membrane</keyword>
<keyword evidence="3" id="KW-1185">Reference proteome</keyword>
<dbReference type="Pfam" id="PF07963">
    <property type="entry name" value="N_methyl"/>
    <property type="match status" value="1"/>
</dbReference>
<reference evidence="2 3" key="1">
    <citation type="submission" date="2018-11" db="EMBL/GenBank/DDBJ databases">
        <title>Genomic Encyclopedia of Type Strains, Phase IV (KMG-IV): sequencing the most valuable type-strain genomes for metagenomic binning, comparative biology and taxonomic classification.</title>
        <authorList>
            <person name="Goeker M."/>
        </authorList>
    </citation>
    <scope>NUCLEOTIDE SEQUENCE [LARGE SCALE GENOMIC DNA]</scope>
    <source>
        <strain evidence="2 3">DSM 26537</strain>
    </source>
</reference>